<keyword evidence="7" id="KW-1133">Transmembrane helix</keyword>
<dbReference type="Proteomes" id="UP000247702">
    <property type="component" value="Unassembled WGS sequence"/>
</dbReference>
<keyword evidence="12" id="KW-1185">Reference proteome</keyword>
<dbReference type="SUPFAM" id="SSF55816">
    <property type="entry name" value="5'-nucleotidase (syn. UDP-sugar hydrolase), C-terminal domain"/>
    <property type="match status" value="1"/>
</dbReference>
<sequence length="605" mass="68021">MDKLFVIILVLNTLFVSFLSTTFYYVFLPIPFNEEDELFNLTIIHTNDVHSRYDQINSAATDCTKEQFDKKKCYGGTARHKTIIDKLRNENKNTLLLDGGDQFQGTLFFTYYDGELSSKVLNLLEYNITAIGNHEFDYGPEMLTDHFSRLTMPIVCANINTTLNPTIGKYIKPYHIFEEYDLAVIGYITETTGGISNSGPTISFNNPIPIVQNYVDELHSKGIKRILTLSHNGYGPDKELAASTYGIAVHVGGHSHTLLANDSTLPGYGGPYPTVIKNAKGEDALIVQAFWSGKYIGHLDISLDNNGRIVNYKGEPILVDQSIAQDPNVQDLVEKWRAPFDNYIKKVIGVSDGDFDQVTCQQEECSMGNLVADAMLVTRNESNAAIINSGGIRSGILKGNITLADVNTILPFKNFLVEIDMTGQNITDMLESAVGRYKNKISKKAVTSFVQVSGIRFKYDSSKLIYNRITSITIRNPKTGLFELIDSNEIYKIVTIDFITNTGDGLIPYPITDVIPLEDLDVCLVNYIHDQRIIKPYLDGRIEDVVPKYDIKPINPNEPIHFRYTNLRESIDFKDGTTQIQNSRVTTRSNVIIKYLLMVFYGPFF</sequence>
<dbReference type="PROSITE" id="PS00786">
    <property type="entry name" value="5_NUCLEOTIDASE_2"/>
    <property type="match status" value="1"/>
</dbReference>
<protein>
    <submittedName>
        <fullName evidence="11">Metallo-dependent phosphatase-like protein</fullName>
    </submittedName>
</protein>
<dbReference type="EMBL" id="BEXD01004122">
    <property type="protein sequence ID" value="GBC07110.1"/>
    <property type="molecule type" value="Genomic_DNA"/>
</dbReference>
<evidence type="ECO:0000259" key="8">
    <source>
        <dbReference type="Pfam" id="PF00149"/>
    </source>
</evidence>
<dbReference type="FunFam" id="3.60.21.10:FF:000020">
    <property type="entry name" value="NT5E isoform 4"/>
    <property type="match status" value="1"/>
</dbReference>
<dbReference type="PANTHER" id="PTHR11575">
    <property type="entry name" value="5'-NUCLEOTIDASE-RELATED"/>
    <property type="match status" value="1"/>
</dbReference>
<evidence type="ECO:0000256" key="4">
    <source>
        <dbReference type="ARBA" id="ARBA00022741"/>
    </source>
</evidence>
<feature type="transmembrane region" description="Helical" evidence="7">
    <location>
        <begin position="5"/>
        <end position="27"/>
    </location>
</feature>
<reference evidence="10 12" key="1">
    <citation type="submission" date="2017-11" db="EMBL/GenBank/DDBJ databases">
        <title>The genome of Rhizophagus clarus HR1 reveals common genetic basis of auxotrophy among arbuscular mycorrhizal fungi.</title>
        <authorList>
            <person name="Kobayashi Y."/>
        </authorList>
    </citation>
    <scope>NUCLEOTIDE SEQUENCE [LARGE SCALE GENOMIC DNA]</scope>
    <source>
        <strain evidence="10 12">HR1</strain>
    </source>
</reference>
<feature type="domain" description="Calcineurin-like phosphoesterase" evidence="8">
    <location>
        <begin position="42"/>
        <end position="257"/>
    </location>
</feature>
<keyword evidence="4 6" id="KW-0547">Nucleotide-binding</keyword>
<accession>A0A2Z6SBK2</accession>
<evidence type="ECO:0000256" key="3">
    <source>
        <dbReference type="ARBA" id="ARBA00022729"/>
    </source>
</evidence>
<dbReference type="Gene3D" id="3.60.21.10">
    <property type="match status" value="1"/>
</dbReference>
<comment type="similarity">
    <text evidence="1 6">Belongs to the 5'-nucleotidase family.</text>
</comment>
<keyword evidence="3" id="KW-0732">Signal</keyword>
<dbReference type="AlphaFoldDB" id="A0A2Z6SBK2"/>
<dbReference type="GO" id="GO:0000166">
    <property type="term" value="F:nucleotide binding"/>
    <property type="evidence" value="ECO:0007669"/>
    <property type="project" value="UniProtKB-KW"/>
</dbReference>
<gene>
    <name evidence="11" type="ORF">RCL2_002005800</name>
    <name evidence="10" type="ORF">RclHR1_07260001</name>
</gene>
<dbReference type="InterPro" id="IPR036907">
    <property type="entry name" value="5'-Nucleotdase_C_sf"/>
</dbReference>
<dbReference type="Pfam" id="PF02872">
    <property type="entry name" value="5_nucleotid_C"/>
    <property type="match status" value="1"/>
</dbReference>
<keyword evidence="5 6" id="KW-0378">Hydrolase</keyword>
<dbReference type="Gene3D" id="3.90.780.10">
    <property type="entry name" value="5'-Nucleotidase, C-terminal domain"/>
    <property type="match status" value="1"/>
</dbReference>
<evidence type="ECO:0000313" key="12">
    <source>
        <dbReference type="Proteomes" id="UP000247702"/>
    </source>
</evidence>
<dbReference type="SUPFAM" id="SSF56300">
    <property type="entry name" value="Metallo-dependent phosphatases"/>
    <property type="match status" value="1"/>
</dbReference>
<dbReference type="InterPro" id="IPR004843">
    <property type="entry name" value="Calcineurin-like_PHP"/>
</dbReference>
<evidence type="ECO:0000313" key="10">
    <source>
        <dbReference type="EMBL" id="GBC07110.1"/>
    </source>
</evidence>
<dbReference type="OrthoDB" id="10252235at2759"/>
<dbReference type="InterPro" id="IPR006146">
    <property type="entry name" value="5'-Nucleotdase_CS"/>
</dbReference>
<dbReference type="PANTHER" id="PTHR11575:SF24">
    <property type="entry name" value="5'-NUCLEOTIDASE"/>
    <property type="match status" value="1"/>
</dbReference>
<dbReference type="InterPro" id="IPR008334">
    <property type="entry name" value="5'-Nucleotdase_C"/>
</dbReference>
<evidence type="ECO:0000256" key="1">
    <source>
        <dbReference type="ARBA" id="ARBA00006654"/>
    </source>
</evidence>
<evidence type="ECO:0000313" key="11">
    <source>
        <dbReference type="EMBL" id="GES93312.1"/>
    </source>
</evidence>
<keyword evidence="2" id="KW-0479">Metal-binding</keyword>
<keyword evidence="7" id="KW-0472">Membrane</keyword>
<dbReference type="EMBL" id="BLAL01000228">
    <property type="protein sequence ID" value="GES93312.1"/>
    <property type="molecule type" value="Genomic_DNA"/>
</dbReference>
<evidence type="ECO:0000256" key="6">
    <source>
        <dbReference type="RuleBase" id="RU362119"/>
    </source>
</evidence>
<organism evidence="10 12">
    <name type="scientific">Rhizophagus clarus</name>
    <dbReference type="NCBI Taxonomy" id="94130"/>
    <lineage>
        <taxon>Eukaryota</taxon>
        <taxon>Fungi</taxon>
        <taxon>Fungi incertae sedis</taxon>
        <taxon>Mucoromycota</taxon>
        <taxon>Glomeromycotina</taxon>
        <taxon>Glomeromycetes</taxon>
        <taxon>Glomerales</taxon>
        <taxon>Glomeraceae</taxon>
        <taxon>Rhizophagus</taxon>
    </lineage>
</organism>
<reference evidence="11" key="2">
    <citation type="submission" date="2019-10" db="EMBL/GenBank/DDBJ databases">
        <title>Conservation and host-specific expression of non-tandemly repeated heterogenous ribosome RNA gene in arbuscular mycorrhizal fungi.</title>
        <authorList>
            <person name="Maeda T."/>
            <person name="Kobayashi Y."/>
            <person name="Nakagawa T."/>
            <person name="Ezawa T."/>
            <person name="Yamaguchi K."/>
            <person name="Bino T."/>
            <person name="Nishimoto Y."/>
            <person name="Shigenobu S."/>
            <person name="Kawaguchi M."/>
        </authorList>
    </citation>
    <scope>NUCLEOTIDE SEQUENCE</scope>
    <source>
        <strain evidence="11">HR1</strain>
    </source>
</reference>
<proteinExistence type="inferred from homology"/>
<comment type="caution">
    <text evidence="10">The sequence shown here is derived from an EMBL/GenBank/DDBJ whole genome shotgun (WGS) entry which is preliminary data.</text>
</comment>
<dbReference type="InterPro" id="IPR006179">
    <property type="entry name" value="5_nucleotidase/apyrase"/>
</dbReference>
<dbReference type="GO" id="GO:0016788">
    <property type="term" value="F:hydrolase activity, acting on ester bonds"/>
    <property type="evidence" value="ECO:0007669"/>
    <property type="project" value="InterPro"/>
</dbReference>
<evidence type="ECO:0000256" key="7">
    <source>
        <dbReference type="SAM" id="Phobius"/>
    </source>
</evidence>
<name>A0A2Z6SBK2_9GLOM</name>
<feature type="domain" description="5'-Nucleotidase C-terminal" evidence="9">
    <location>
        <begin position="347"/>
        <end position="506"/>
    </location>
</feature>
<dbReference type="PRINTS" id="PR01607">
    <property type="entry name" value="APYRASEFAMLY"/>
</dbReference>
<evidence type="ECO:0000256" key="2">
    <source>
        <dbReference type="ARBA" id="ARBA00022723"/>
    </source>
</evidence>
<dbReference type="GO" id="GO:0046872">
    <property type="term" value="F:metal ion binding"/>
    <property type="evidence" value="ECO:0007669"/>
    <property type="project" value="UniProtKB-KW"/>
</dbReference>
<dbReference type="Pfam" id="PF00149">
    <property type="entry name" value="Metallophos"/>
    <property type="match status" value="1"/>
</dbReference>
<evidence type="ECO:0000259" key="9">
    <source>
        <dbReference type="Pfam" id="PF02872"/>
    </source>
</evidence>
<evidence type="ECO:0000256" key="5">
    <source>
        <dbReference type="ARBA" id="ARBA00022801"/>
    </source>
</evidence>
<dbReference type="Proteomes" id="UP000615446">
    <property type="component" value="Unassembled WGS sequence"/>
</dbReference>
<dbReference type="STRING" id="94130.A0A2Z6SBK2"/>
<keyword evidence="7" id="KW-0812">Transmembrane</keyword>
<dbReference type="GO" id="GO:0009166">
    <property type="term" value="P:nucleotide catabolic process"/>
    <property type="evidence" value="ECO:0007669"/>
    <property type="project" value="InterPro"/>
</dbReference>
<dbReference type="InterPro" id="IPR029052">
    <property type="entry name" value="Metallo-depent_PP-like"/>
</dbReference>